<dbReference type="PANTHER" id="PTHR30419:SF8">
    <property type="entry name" value="NITROGEN ASSIMILATION TRANSCRIPTIONAL ACTIVATOR-RELATED"/>
    <property type="match status" value="1"/>
</dbReference>
<comment type="similarity">
    <text evidence="1">Belongs to the LysR transcriptional regulatory family.</text>
</comment>
<dbReference type="Pfam" id="PF03466">
    <property type="entry name" value="LysR_substrate"/>
    <property type="match status" value="1"/>
</dbReference>
<dbReference type="GO" id="GO:0005829">
    <property type="term" value="C:cytosol"/>
    <property type="evidence" value="ECO:0007669"/>
    <property type="project" value="TreeGrafter"/>
</dbReference>
<evidence type="ECO:0000256" key="2">
    <source>
        <dbReference type="ARBA" id="ARBA00023015"/>
    </source>
</evidence>
<dbReference type="InterPro" id="IPR005119">
    <property type="entry name" value="LysR_subst-bd"/>
</dbReference>
<dbReference type="AlphaFoldDB" id="A0A1V4SYM2"/>
<reference evidence="6 7" key="1">
    <citation type="submission" date="2016-02" db="EMBL/GenBank/DDBJ databases">
        <title>Genome sequence of Clostridium thermobutyricum DSM 4928.</title>
        <authorList>
            <person name="Poehlein A."/>
            <person name="Daniel R."/>
        </authorList>
    </citation>
    <scope>NUCLEOTIDE SEQUENCE [LARGE SCALE GENOMIC DNA]</scope>
    <source>
        <strain evidence="6 7">DSM 4928</strain>
    </source>
</reference>
<accession>A0A1V4SYM2</accession>
<dbReference type="SUPFAM" id="SSF46785">
    <property type="entry name" value="Winged helix' DNA-binding domain"/>
    <property type="match status" value="1"/>
</dbReference>
<dbReference type="Gene3D" id="3.40.190.290">
    <property type="match status" value="1"/>
</dbReference>
<name>A0A1V4SYM2_9CLOT</name>
<dbReference type="InterPro" id="IPR000847">
    <property type="entry name" value="LysR_HTH_N"/>
</dbReference>
<dbReference type="PRINTS" id="PR00039">
    <property type="entry name" value="HTHLYSR"/>
</dbReference>
<dbReference type="CDD" id="cd05466">
    <property type="entry name" value="PBP2_LTTR_substrate"/>
    <property type="match status" value="1"/>
</dbReference>
<organism evidence="6 7">
    <name type="scientific">Clostridium thermobutyricum DSM 4928</name>
    <dbReference type="NCBI Taxonomy" id="1121339"/>
    <lineage>
        <taxon>Bacteria</taxon>
        <taxon>Bacillati</taxon>
        <taxon>Bacillota</taxon>
        <taxon>Clostridia</taxon>
        <taxon>Eubacteriales</taxon>
        <taxon>Clostridiaceae</taxon>
        <taxon>Clostridium</taxon>
    </lineage>
</organism>
<keyword evidence="3" id="KW-0238">DNA-binding</keyword>
<evidence type="ECO:0000256" key="3">
    <source>
        <dbReference type="ARBA" id="ARBA00023125"/>
    </source>
</evidence>
<evidence type="ECO:0000313" key="7">
    <source>
        <dbReference type="Proteomes" id="UP000191448"/>
    </source>
</evidence>
<comment type="caution">
    <text evidence="6">The sequence shown here is derived from an EMBL/GenBank/DDBJ whole genome shotgun (WGS) entry which is preliminary data.</text>
</comment>
<dbReference type="Pfam" id="PF00126">
    <property type="entry name" value="HTH_1"/>
    <property type="match status" value="1"/>
</dbReference>
<dbReference type="PROSITE" id="PS50931">
    <property type="entry name" value="HTH_LYSR"/>
    <property type="match status" value="1"/>
</dbReference>
<sequence length="302" mass="35219">MDFKELRYVIAVSKYKNITKAAQALYISQPSLSKYIKNLEDNLNIKLFNRLGNKFVLTYAGECYVKNAKEILILKDKLDSQIQDINDLQKGRLNIAFPYTRGSYMIPSTIPKFKEKYPNVEINLIEDYSSDLESLLLNGEADIAILNTPINSKDLDYEILRDEEIVLVTSYNHPLCKEGKAIEGFKFPWIDIRKFFNERFILQFPGQRTRQIAEKIFSYYKFKPSEIFQTRNLEASVRLATSNFGVCFVLENHLKHMSIENKPSYFSIGNKNSKIKLVVAYRKGFYLSKYAKEYIEIVKKII</sequence>
<dbReference type="EMBL" id="LTAY01000019">
    <property type="protein sequence ID" value="OPX50136.1"/>
    <property type="molecule type" value="Genomic_DNA"/>
</dbReference>
<dbReference type="Proteomes" id="UP000191448">
    <property type="component" value="Unassembled WGS sequence"/>
</dbReference>
<feature type="domain" description="HTH lysR-type" evidence="5">
    <location>
        <begin position="1"/>
        <end position="58"/>
    </location>
</feature>
<dbReference type="RefSeq" id="WP_080021725.1">
    <property type="nucleotide sequence ID" value="NZ_LTAY01000019.1"/>
</dbReference>
<dbReference type="InterPro" id="IPR036388">
    <property type="entry name" value="WH-like_DNA-bd_sf"/>
</dbReference>
<dbReference type="GO" id="GO:0003677">
    <property type="term" value="F:DNA binding"/>
    <property type="evidence" value="ECO:0007669"/>
    <property type="project" value="UniProtKB-KW"/>
</dbReference>
<dbReference type="GO" id="GO:0003700">
    <property type="term" value="F:DNA-binding transcription factor activity"/>
    <property type="evidence" value="ECO:0007669"/>
    <property type="project" value="InterPro"/>
</dbReference>
<dbReference type="SUPFAM" id="SSF53850">
    <property type="entry name" value="Periplasmic binding protein-like II"/>
    <property type="match status" value="1"/>
</dbReference>
<gene>
    <name evidence="6" type="primary">gltC_1</name>
    <name evidence="6" type="ORF">CLTHE_03480</name>
</gene>
<keyword evidence="2" id="KW-0805">Transcription regulation</keyword>
<proteinExistence type="inferred from homology"/>
<dbReference type="InterPro" id="IPR050950">
    <property type="entry name" value="HTH-type_LysR_regulators"/>
</dbReference>
<protein>
    <submittedName>
        <fullName evidence="6">HTH-type transcriptional regulator GltC</fullName>
    </submittedName>
</protein>
<dbReference type="InterPro" id="IPR036390">
    <property type="entry name" value="WH_DNA-bd_sf"/>
</dbReference>
<dbReference type="FunFam" id="1.10.10.10:FF:000001">
    <property type="entry name" value="LysR family transcriptional regulator"/>
    <property type="match status" value="1"/>
</dbReference>
<evidence type="ECO:0000256" key="4">
    <source>
        <dbReference type="ARBA" id="ARBA00023163"/>
    </source>
</evidence>
<evidence type="ECO:0000259" key="5">
    <source>
        <dbReference type="PROSITE" id="PS50931"/>
    </source>
</evidence>
<keyword evidence="4" id="KW-0804">Transcription</keyword>
<evidence type="ECO:0000256" key="1">
    <source>
        <dbReference type="ARBA" id="ARBA00009437"/>
    </source>
</evidence>
<dbReference type="OrthoDB" id="1825944at2"/>
<evidence type="ECO:0000313" key="6">
    <source>
        <dbReference type="EMBL" id="OPX50136.1"/>
    </source>
</evidence>
<dbReference type="PANTHER" id="PTHR30419">
    <property type="entry name" value="HTH-TYPE TRANSCRIPTIONAL REGULATOR YBHD"/>
    <property type="match status" value="1"/>
</dbReference>
<dbReference type="Gene3D" id="1.10.10.10">
    <property type="entry name" value="Winged helix-like DNA-binding domain superfamily/Winged helix DNA-binding domain"/>
    <property type="match status" value="1"/>
</dbReference>